<accession>A0A9P4V5U2</accession>
<evidence type="ECO:0000313" key="2">
    <source>
        <dbReference type="Proteomes" id="UP000799444"/>
    </source>
</evidence>
<dbReference type="OrthoDB" id="3782133at2759"/>
<feature type="non-terminal residue" evidence="1">
    <location>
        <position position="1"/>
    </location>
</feature>
<comment type="caution">
    <text evidence="1">The sequence shown here is derived from an EMBL/GenBank/DDBJ whole genome shotgun (WGS) entry which is preliminary data.</text>
</comment>
<dbReference type="Proteomes" id="UP000799444">
    <property type="component" value="Unassembled WGS sequence"/>
</dbReference>
<keyword evidence="2" id="KW-1185">Reference proteome</keyword>
<reference evidence="1" key="1">
    <citation type="journal article" date="2020" name="Stud. Mycol.">
        <title>101 Dothideomycetes genomes: a test case for predicting lifestyles and emergence of pathogens.</title>
        <authorList>
            <person name="Haridas S."/>
            <person name="Albert R."/>
            <person name="Binder M."/>
            <person name="Bloem J."/>
            <person name="Labutti K."/>
            <person name="Salamov A."/>
            <person name="Andreopoulos B."/>
            <person name="Baker S."/>
            <person name="Barry K."/>
            <person name="Bills G."/>
            <person name="Bluhm B."/>
            <person name="Cannon C."/>
            <person name="Castanera R."/>
            <person name="Culley D."/>
            <person name="Daum C."/>
            <person name="Ezra D."/>
            <person name="Gonzalez J."/>
            <person name="Henrissat B."/>
            <person name="Kuo A."/>
            <person name="Liang C."/>
            <person name="Lipzen A."/>
            <person name="Lutzoni F."/>
            <person name="Magnuson J."/>
            <person name="Mondo S."/>
            <person name="Nolan M."/>
            <person name="Ohm R."/>
            <person name="Pangilinan J."/>
            <person name="Park H.-J."/>
            <person name="Ramirez L."/>
            <person name="Alfaro M."/>
            <person name="Sun H."/>
            <person name="Tritt A."/>
            <person name="Yoshinaga Y."/>
            <person name="Zwiers L.-H."/>
            <person name="Turgeon B."/>
            <person name="Goodwin S."/>
            <person name="Spatafora J."/>
            <person name="Crous P."/>
            <person name="Grigoriev I."/>
        </authorList>
    </citation>
    <scope>NUCLEOTIDE SEQUENCE</scope>
    <source>
        <strain evidence="1">CBS 125425</strain>
    </source>
</reference>
<gene>
    <name evidence="1" type="ORF">EJ04DRAFT_421752</name>
</gene>
<sequence>LTARLRTDRDSWRCRFLQQERRLIAMAGQLKTSKEANKDLRADSNSLLSVLKDAIESGKSLLVRIRNIGVENQDLSHRLSEANRTILQLRKSDRAKGKIEQRNLNLKAHLGRKSTMEQTLIEALNTACDRIGELEAAGNSLMEASDRINDTDGSEDESGGESVMEAELKFRGTLQDQTFSEMKQLW</sequence>
<dbReference type="EMBL" id="ML996113">
    <property type="protein sequence ID" value="KAF2737806.1"/>
    <property type="molecule type" value="Genomic_DNA"/>
</dbReference>
<dbReference type="AlphaFoldDB" id="A0A9P4V5U2"/>
<proteinExistence type="predicted"/>
<organism evidence="1 2">
    <name type="scientific">Polyplosphaeria fusca</name>
    <dbReference type="NCBI Taxonomy" id="682080"/>
    <lineage>
        <taxon>Eukaryota</taxon>
        <taxon>Fungi</taxon>
        <taxon>Dikarya</taxon>
        <taxon>Ascomycota</taxon>
        <taxon>Pezizomycotina</taxon>
        <taxon>Dothideomycetes</taxon>
        <taxon>Pleosporomycetidae</taxon>
        <taxon>Pleosporales</taxon>
        <taxon>Tetraplosphaeriaceae</taxon>
        <taxon>Polyplosphaeria</taxon>
    </lineage>
</organism>
<name>A0A9P4V5U2_9PLEO</name>
<evidence type="ECO:0000313" key="1">
    <source>
        <dbReference type="EMBL" id="KAF2737806.1"/>
    </source>
</evidence>
<protein>
    <submittedName>
        <fullName evidence="1">Uncharacterized protein</fullName>
    </submittedName>
</protein>
<feature type="non-terminal residue" evidence="1">
    <location>
        <position position="186"/>
    </location>
</feature>